<proteinExistence type="predicted"/>
<dbReference type="Pfam" id="PF13527">
    <property type="entry name" value="Acetyltransf_9"/>
    <property type="match status" value="1"/>
</dbReference>
<name>A0ABY6EB58_9ACTN</name>
<reference evidence="2" key="1">
    <citation type="submission" date="2022-10" db="EMBL/GenBank/DDBJ databases">
        <authorList>
            <person name="Mo P."/>
        </authorList>
    </citation>
    <scope>NUCLEOTIDE SEQUENCE</scope>
    <source>
        <strain evidence="2">HUAS 13-4</strain>
    </source>
</reference>
<dbReference type="RefSeq" id="WP_263234139.1">
    <property type="nucleotide sequence ID" value="NZ_CP106793.1"/>
</dbReference>
<gene>
    <name evidence="2" type="ORF">N8I84_38290</name>
</gene>
<evidence type="ECO:0000313" key="2">
    <source>
        <dbReference type="EMBL" id="UXY23904.1"/>
    </source>
</evidence>
<dbReference type="Proteomes" id="UP001061298">
    <property type="component" value="Chromosome"/>
</dbReference>
<evidence type="ECO:0000313" key="3">
    <source>
        <dbReference type="Proteomes" id="UP001061298"/>
    </source>
</evidence>
<feature type="domain" description="N-acetyltransferase" evidence="1">
    <location>
        <begin position="1"/>
        <end position="162"/>
    </location>
</feature>
<keyword evidence="3" id="KW-1185">Reference proteome</keyword>
<dbReference type="InterPro" id="IPR000182">
    <property type="entry name" value="GNAT_dom"/>
</dbReference>
<evidence type="ECO:0000259" key="1">
    <source>
        <dbReference type="PROSITE" id="PS51186"/>
    </source>
</evidence>
<sequence>MDLREEQPGDREAVRNLHLEAFGDHGAVVGELTDGLRDTLTPDCGLSLVAEEAGQVVGHVLFSRSLLDAPRRLVDVQVLSPLAVRPSHQRRGVGAALVRSGVRILVQRAVPLVFLEGDPAYYARFGFVPGGELGFRKPSLRIPDTAFQVLRLPAYEEWMTGTLVYSELFWQHDAVGLRDADA</sequence>
<dbReference type="Gene3D" id="3.40.630.30">
    <property type="match status" value="1"/>
</dbReference>
<accession>A0ABY6EB58</accession>
<dbReference type="PROSITE" id="PS51186">
    <property type="entry name" value="GNAT"/>
    <property type="match status" value="1"/>
</dbReference>
<dbReference type="InterPro" id="IPR016181">
    <property type="entry name" value="Acyl_CoA_acyltransferase"/>
</dbReference>
<organism evidence="2 3">
    <name type="scientific">Streptomyces cynarae</name>
    <dbReference type="NCBI Taxonomy" id="2981134"/>
    <lineage>
        <taxon>Bacteria</taxon>
        <taxon>Bacillati</taxon>
        <taxon>Actinomycetota</taxon>
        <taxon>Actinomycetes</taxon>
        <taxon>Kitasatosporales</taxon>
        <taxon>Streptomycetaceae</taxon>
        <taxon>Streptomyces</taxon>
    </lineage>
</organism>
<dbReference type="SUPFAM" id="SSF55729">
    <property type="entry name" value="Acyl-CoA N-acyltransferases (Nat)"/>
    <property type="match status" value="1"/>
</dbReference>
<dbReference type="CDD" id="cd04301">
    <property type="entry name" value="NAT_SF"/>
    <property type="match status" value="1"/>
</dbReference>
<dbReference type="EMBL" id="CP106793">
    <property type="protein sequence ID" value="UXY23904.1"/>
    <property type="molecule type" value="Genomic_DNA"/>
</dbReference>
<protein>
    <submittedName>
        <fullName evidence="2">N-acetyltransferase</fullName>
    </submittedName>
</protein>